<dbReference type="InterPro" id="IPR018060">
    <property type="entry name" value="HTH_AraC"/>
</dbReference>
<evidence type="ECO:0000256" key="3">
    <source>
        <dbReference type="ARBA" id="ARBA00023163"/>
    </source>
</evidence>
<dbReference type="PANTHER" id="PTHR46796:SF12">
    <property type="entry name" value="HTH-TYPE DNA-BINDING TRANSCRIPTIONAL ACTIVATOR EUTR"/>
    <property type="match status" value="1"/>
</dbReference>
<comment type="caution">
    <text evidence="5">The sequence shown here is derived from an EMBL/GenBank/DDBJ whole genome shotgun (WGS) entry which is preliminary data.</text>
</comment>
<dbReference type="Gene3D" id="1.10.10.60">
    <property type="entry name" value="Homeodomain-like"/>
    <property type="match status" value="1"/>
</dbReference>
<sequence>MTEGDPVTGGPTSDPADSRLWTRAKEFDDFALVCCGQPHLNLLTDPDEFSLTQRVGRMGLVTVSEILLGADMSMDAGEECGAYRIVVPLSGRIEGVYRGASVATGPGVVSVYPPEGHTAGHWAAHSRLISLKIDRSVVDDALSDALRRQVTAQPDFTPVMPADAPTTRSWVNMVVLLKEQLFRSDTVLNQPLVGLPFIDSLVRGFLLAAEHPYRDALVTDERLRAPRAIRMAVEIIEEEADLALTLSSIAARCHVSVRSLQQGFRRHLGMSPMAYLREVRLRRAHHTLLRSDPSEVTVASVAYQWGFSNLGRFAAAHAARYGETPTETLRRTASSFAGGGPLLRELNTASRGAATR</sequence>
<dbReference type="InterPro" id="IPR035418">
    <property type="entry name" value="AraC-bd_2"/>
</dbReference>
<dbReference type="Pfam" id="PF12833">
    <property type="entry name" value="HTH_18"/>
    <property type="match status" value="1"/>
</dbReference>
<dbReference type="PANTHER" id="PTHR46796">
    <property type="entry name" value="HTH-TYPE TRANSCRIPTIONAL ACTIVATOR RHAS-RELATED"/>
    <property type="match status" value="1"/>
</dbReference>
<proteinExistence type="predicted"/>
<dbReference type="GO" id="GO:0003700">
    <property type="term" value="F:DNA-binding transcription factor activity"/>
    <property type="evidence" value="ECO:0007669"/>
    <property type="project" value="InterPro"/>
</dbReference>
<reference evidence="5" key="1">
    <citation type="submission" date="2023-10" db="EMBL/GenBank/DDBJ databases">
        <title>Characterization and genome sequence of Mycobacterium intracellulare ABSURDO, a novel pathogenic isolate with three colony morphotypes that vary in growth and acid-fastness.</title>
        <authorList>
            <person name="Jude B.A."/>
            <person name="Robinson R.T."/>
        </authorList>
    </citation>
    <scope>NUCLEOTIDE SEQUENCE</scope>
    <source>
        <strain evidence="5">ABSURDO Component B</strain>
    </source>
</reference>
<name>A0AAE4RII8_MYCIT</name>
<evidence type="ECO:0000259" key="4">
    <source>
        <dbReference type="PROSITE" id="PS01124"/>
    </source>
</evidence>
<evidence type="ECO:0000313" key="5">
    <source>
        <dbReference type="EMBL" id="MDV7013626.1"/>
    </source>
</evidence>
<keyword evidence="1" id="KW-0805">Transcription regulation</keyword>
<dbReference type="SMART" id="SM00342">
    <property type="entry name" value="HTH_ARAC"/>
    <property type="match status" value="1"/>
</dbReference>
<gene>
    <name evidence="5" type="ORF">R4F53_15160</name>
</gene>
<dbReference type="AlphaFoldDB" id="A0AAE4RII8"/>
<evidence type="ECO:0000313" key="6">
    <source>
        <dbReference type="Proteomes" id="UP001187143"/>
    </source>
</evidence>
<feature type="domain" description="HTH araC/xylS-type" evidence="4">
    <location>
        <begin position="230"/>
        <end position="331"/>
    </location>
</feature>
<accession>A0AAE4RII8</accession>
<dbReference type="EMBL" id="JAWLLD010000015">
    <property type="protein sequence ID" value="MDV7013626.1"/>
    <property type="molecule type" value="Genomic_DNA"/>
</dbReference>
<dbReference type="RefSeq" id="WP_225324411.1">
    <property type="nucleotide sequence ID" value="NZ_JAEKMV010000011.1"/>
</dbReference>
<evidence type="ECO:0000256" key="1">
    <source>
        <dbReference type="ARBA" id="ARBA00023015"/>
    </source>
</evidence>
<dbReference type="PROSITE" id="PS01124">
    <property type="entry name" value="HTH_ARAC_FAMILY_2"/>
    <property type="match status" value="1"/>
</dbReference>
<dbReference type="InterPro" id="IPR050204">
    <property type="entry name" value="AraC_XylS_family_regulators"/>
</dbReference>
<dbReference type="Pfam" id="PF14525">
    <property type="entry name" value="AraC_binding_2"/>
    <property type="match status" value="1"/>
</dbReference>
<dbReference type="Proteomes" id="UP001187143">
    <property type="component" value="Unassembled WGS sequence"/>
</dbReference>
<organism evidence="5 6">
    <name type="scientific">Mycobacterium intracellulare</name>
    <dbReference type="NCBI Taxonomy" id="1767"/>
    <lineage>
        <taxon>Bacteria</taxon>
        <taxon>Bacillati</taxon>
        <taxon>Actinomycetota</taxon>
        <taxon>Actinomycetes</taxon>
        <taxon>Mycobacteriales</taxon>
        <taxon>Mycobacteriaceae</taxon>
        <taxon>Mycobacterium</taxon>
        <taxon>Mycobacterium avium complex (MAC)</taxon>
    </lineage>
</organism>
<protein>
    <submittedName>
        <fullName evidence="5">AraC family transcriptional regulator</fullName>
    </submittedName>
</protein>
<dbReference type="GO" id="GO:0043565">
    <property type="term" value="F:sequence-specific DNA binding"/>
    <property type="evidence" value="ECO:0007669"/>
    <property type="project" value="InterPro"/>
</dbReference>
<keyword evidence="2" id="KW-0238">DNA-binding</keyword>
<dbReference type="InterPro" id="IPR009057">
    <property type="entry name" value="Homeodomain-like_sf"/>
</dbReference>
<evidence type="ECO:0000256" key="2">
    <source>
        <dbReference type="ARBA" id="ARBA00023125"/>
    </source>
</evidence>
<keyword evidence="3" id="KW-0804">Transcription</keyword>
<dbReference type="SUPFAM" id="SSF46689">
    <property type="entry name" value="Homeodomain-like"/>
    <property type="match status" value="2"/>
</dbReference>